<name>A0A6J4PWB8_9ACTN</name>
<accession>A0A6J4PWB8</accession>
<feature type="non-terminal residue" evidence="2">
    <location>
        <position position="1"/>
    </location>
</feature>
<organism evidence="2">
    <name type="scientific">uncultured Rubrobacteraceae bacterium</name>
    <dbReference type="NCBI Taxonomy" id="349277"/>
    <lineage>
        <taxon>Bacteria</taxon>
        <taxon>Bacillati</taxon>
        <taxon>Actinomycetota</taxon>
        <taxon>Rubrobacteria</taxon>
        <taxon>Rubrobacterales</taxon>
        <taxon>Rubrobacteraceae</taxon>
        <taxon>environmental samples</taxon>
    </lineage>
</organism>
<proteinExistence type="predicted"/>
<reference evidence="2" key="1">
    <citation type="submission" date="2020-02" db="EMBL/GenBank/DDBJ databases">
        <authorList>
            <person name="Meier V. D."/>
        </authorList>
    </citation>
    <scope>NUCLEOTIDE SEQUENCE</scope>
    <source>
        <strain evidence="2">AVDCRST_MAG03</strain>
    </source>
</reference>
<gene>
    <name evidence="2" type="ORF">AVDCRST_MAG03-2921</name>
</gene>
<sequence length="88" mass="8920">GGRARLRKQAVREGRHGAGGSGGGAKGAGLRLPCGSQPARQRGGGLVRGGQGGARGHQARDRGGRVRNLQALREIGDRGRGPEALGHL</sequence>
<feature type="compositionally biased region" description="Gly residues" evidence="1">
    <location>
        <begin position="17"/>
        <end position="27"/>
    </location>
</feature>
<feature type="non-terminal residue" evidence="2">
    <location>
        <position position="88"/>
    </location>
</feature>
<dbReference type="AlphaFoldDB" id="A0A6J4PWB8"/>
<dbReference type="EMBL" id="CADCUT010000175">
    <property type="protein sequence ID" value="CAA9426364.1"/>
    <property type="molecule type" value="Genomic_DNA"/>
</dbReference>
<evidence type="ECO:0000313" key="2">
    <source>
        <dbReference type="EMBL" id="CAA9426364.1"/>
    </source>
</evidence>
<feature type="compositionally biased region" description="Gly residues" evidence="1">
    <location>
        <begin position="42"/>
        <end position="55"/>
    </location>
</feature>
<protein>
    <submittedName>
        <fullName evidence="2">Uncharacterized protein</fullName>
    </submittedName>
</protein>
<evidence type="ECO:0000256" key="1">
    <source>
        <dbReference type="SAM" id="MobiDB-lite"/>
    </source>
</evidence>
<feature type="region of interest" description="Disordered" evidence="1">
    <location>
        <begin position="1"/>
        <end position="66"/>
    </location>
</feature>